<dbReference type="InterPro" id="IPR012334">
    <property type="entry name" value="Pectin_lyas_fold"/>
</dbReference>
<protein>
    <recommendedName>
        <fullName evidence="3">Right handed beta helix domain-containing protein</fullName>
    </recommendedName>
</protein>
<evidence type="ECO:0000313" key="2">
    <source>
        <dbReference type="Proteomes" id="UP000036520"/>
    </source>
</evidence>
<evidence type="ECO:0000313" key="1">
    <source>
        <dbReference type="EMBL" id="AKP53094.1"/>
    </source>
</evidence>
<reference evidence="1 2" key="1">
    <citation type="submission" date="2015-07" db="EMBL/GenBank/DDBJ databases">
        <authorList>
            <person name="Kim K.M."/>
        </authorList>
    </citation>
    <scope>NUCLEOTIDE SEQUENCE [LARGE SCALE GENOMIC DNA]</scope>
    <source>
        <strain evidence="1 2">KCTC 12363</strain>
    </source>
</reference>
<proteinExistence type="predicted"/>
<keyword evidence="2" id="KW-1185">Reference proteome</keyword>
<dbReference type="KEGG" id="camu:CA2015_3717"/>
<dbReference type="STRING" id="320787.CA2015_3717"/>
<sequence>MKRNILLLILLIGFQSFSYSKIIRVNNMEESIPGENLYPNLEDAYKNSVSGDTIYIEGSNIPYGDLNIEKRLTLIGQGYFTNENLGISSNKFETVVNRITLSDGSSGSKIYGLKFNQTSSSGVIINVKNIEIGNCFFRRAIEVYENNIENIVITRNYFSIDGGFLYVGKVDPPQNFIFSNNIVVGNFSILDKSSGTITNNVFKGSIFTVGENANLQIHNNVFLGTKLSDYLMPEEGSNISHNISAIAPFSDGNNNQINVVEADVFITGDHSSDGKFQIREGGPADGKGKDGIDIGPFGGPKPYKLSGLPDIPTIYDFSTSGFGNADGKLPITIKVRAN</sequence>
<organism evidence="1 2">
    <name type="scientific">Cyclobacterium amurskyense</name>
    <dbReference type="NCBI Taxonomy" id="320787"/>
    <lineage>
        <taxon>Bacteria</taxon>
        <taxon>Pseudomonadati</taxon>
        <taxon>Bacteroidota</taxon>
        <taxon>Cytophagia</taxon>
        <taxon>Cytophagales</taxon>
        <taxon>Cyclobacteriaceae</taxon>
        <taxon>Cyclobacterium</taxon>
    </lineage>
</organism>
<dbReference type="InterPro" id="IPR011050">
    <property type="entry name" value="Pectin_lyase_fold/virulence"/>
</dbReference>
<dbReference type="AlphaFoldDB" id="A0A0H4PFU9"/>
<dbReference type="RefSeq" id="WP_048643236.1">
    <property type="nucleotide sequence ID" value="NZ_CP012040.1"/>
</dbReference>
<dbReference type="Proteomes" id="UP000036520">
    <property type="component" value="Chromosome"/>
</dbReference>
<dbReference type="SUPFAM" id="SSF51126">
    <property type="entry name" value="Pectin lyase-like"/>
    <property type="match status" value="1"/>
</dbReference>
<accession>A0A0H4PFU9</accession>
<dbReference type="EMBL" id="CP012040">
    <property type="protein sequence ID" value="AKP53094.1"/>
    <property type="molecule type" value="Genomic_DNA"/>
</dbReference>
<evidence type="ECO:0008006" key="3">
    <source>
        <dbReference type="Google" id="ProtNLM"/>
    </source>
</evidence>
<gene>
    <name evidence="1" type="ORF">CA2015_3717</name>
</gene>
<name>A0A0H4PFU9_9BACT</name>
<dbReference type="Gene3D" id="2.160.20.10">
    <property type="entry name" value="Single-stranded right-handed beta-helix, Pectin lyase-like"/>
    <property type="match status" value="1"/>
</dbReference>
<dbReference type="OrthoDB" id="669576at2"/>